<evidence type="ECO:0000256" key="5">
    <source>
        <dbReference type="ARBA" id="ARBA00030918"/>
    </source>
</evidence>
<dbReference type="PIRSF" id="PIRSF019422">
    <property type="entry name" value="MltA"/>
    <property type="match status" value="1"/>
</dbReference>
<reference evidence="9" key="1">
    <citation type="journal article" date="2011" name="MBio">
        <title>Novel metabolic attributes of the genus Cyanothece, comprising a group of unicellular nitrogen-fixing Cyanobacteria.</title>
        <authorList>
            <person name="Bandyopadhyay A."/>
            <person name="Elvitigala T."/>
            <person name="Welsh E."/>
            <person name="Stockel J."/>
            <person name="Liberton M."/>
            <person name="Min H."/>
            <person name="Sherman L.A."/>
            <person name="Pakrasi H.B."/>
        </authorList>
    </citation>
    <scope>NUCLEOTIDE SEQUENCE [LARGE SCALE GENOMIC DNA]</scope>
    <source>
        <strain evidence="9">PCC 8801</strain>
    </source>
</reference>
<dbReference type="CAZy" id="GH102">
    <property type="family name" value="Glycoside Hydrolase Family 102"/>
</dbReference>
<dbReference type="GO" id="GO:0019867">
    <property type="term" value="C:outer membrane"/>
    <property type="evidence" value="ECO:0007669"/>
    <property type="project" value="InterPro"/>
</dbReference>
<dbReference type="CDD" id="cd14485">
    <property type="entry name" value="mltA_like_LT_A"/>
    <property type="match status" value="1"/>
</dbReference>
<dbReference type="STRING" id="41431.PCC8801_1368"/>
<gene>
    <name evidence="8" type="ordered locus">PCC8801_1368</name>
</gene>
<feature type="domain" description="Lytic transglycosylase MltA" evidence="7">
    <location>
        <begin position="146"/>
        <end position="286"/>
    </location>
</feature>
<dbReference type="Gene3D" id="2.40.240.50">
    <property type="entry name" value="Barwin-like endoglucanases"/>
    <property type="match status" value="1"/>
</dbReference>
<dbReference type="Proteomes" id="UP000008204">
    <property type="component" value="Chromosome"/>
</dbReference>
<dbReference type="InterPro" id="IPR026044">
    <property type="entry name" value="MltA"/>
</dbReference>
<dbReference type="EC" id="4.2.2.n1" evidence="2"/>
<comment type="catalytic activity">
    <reaction evidence="1">
        <text>Exolytic cleavage of the (1-&gt;4)-beta-glycosidic linkage between N-acetylmuramic acid (MurNAc) and N-acetylglucosamine (GlcNAc) residues in peptidoglycan, from either the reducing or the non-reducing ends of the peptidoglycan chains, with concomitant formation of a 1,6-anhydrobond in the MurNAc residue.</text>
        <dbReference type="EC" id="4.2.2.n1"/>
    </reaction>
</comment>
<evidence type="ECO:0000256" key="4">
    <source>
        <dbReference type="ARBA" id="ARBA00023316"/>
    </source>
</evidence>
<name>B7K4G4_RIPO1</name>
<evidence type="ECO:0000313" key="8">
    <source>
        <dbReference type="EMBL" id="ACK65429.1"/>
    </source>
</evidence>
<dbReference type="CDD" id="cd14668">
    <property type="entry name" value="mlta_B"/>
    <property type="match status" value="1"/>
</dbReference>
<dbReference type="GO" id="GO:0009253">
    <property type="term" value="P:peptidoglycan catabolic process"/>
    <property type="evidence" value="ECO:0007669"/>
    <property type="project" value="TreeGrafter"/>
</dbReference>
<sequence>MTLNQAIATFSLTVGIIVSLPQITIAQTPALTPVNSLEITKALGYDDQLWGTHGKKGDKWELIRAISLSLRYLKTAKAAQLYENYPIAGINRDRVQRSLTRFQELLKTAQTPQELQAAVQREFVLYRSIGHDNQGTVHFTGYFEPVYQASRQRTPDYSYPLYRKPPNLATWKTPHPTRQELEGKDGLGNNSLLKGNELVWMRDRLEAYLVQVQGSAQLQLTDGSTMTIGYDGSTDYPYVSIGKELVDDGVFKLEELSLPVLIDYLTKNPQELSKYLPRNNRFIFFRETHGAQAQGSIGVPVTAERSIATDKSIMPPGALALIKTPIPYQTKTGEIEIKLVNRYVLDQDTGSAIKGPGRVDIFMGTGKLAGDRAGLISHQGALYYLLLKN</sequence>
<dbReference type="GO" id="GO:0009254">
    <property type="term" value="P:peptidoglycan turnover"/>
    <property type="evidence" value="ECO:0007669"/>
    <property type="project" value="InterPro"/>
</dbReference>
<evidence type="ECO:0000256" key="1">
    <source>
        <dbReference type="ARBA" id="ARBA00001420"/>
    </source>
</evidence>
<dbReference type="GO" id="GO:0008933">
    <property type="term" value="F:peptidoglycan lytic transglycosylase activity"/>
    <property type="evidence" value="ECO:0007669"/>
    <property type="project" value="TreeGrafter"/>
</dbReference>
<dbReference type="GO" id="GO:0071555">
    <property type="term" value="P:cell wall organization"/>
    <property type="evidence" value="ECO:0007669"/>
    <property type="project" value="UniProtKB-KW"/>
</dbReference>
<dbReference type="HOGENOM" id="CLU_037751_1_0_3"/>
<evidence type="ECO:0000256" key="3">
    <source>
        <dbReference type="ARBA" id="ARBA00023239"/>
    </source>
</evidence>
<dbReference type="RefSeq" id="WP_012594703.1">
    <property type="nucleotide sequence ID" value="NC_011726.1"/>
</dbReference>
<feature type="region of interest" description="Disordered" evidence="6">
    <location>
        <begin position="168"/>
        <end position="187"/>
    </location>
</feature>
<dbReference type="SUPFAM" id="SSF50685">
    <property type="entry name" value="Barwin-like endoglucanases"/>
    <property type="match status" value="1"/>
</dbReference>
<dbReference type="Pfam" id="PF03562">
    <property type="entry name" value="MltA"/>
    <property type="match status" value="1"/>
</dbReference>
<dbReference type="KEGG" id="cyp:PCC8801_1368"/>
<evidence type="ECO:0000256" key="6">
    <source>
        <dbReference type="SAM" id="MobiDB-lite"/>
    </source>
</evidence>
<keyword evidence="4" id="KW-0961">Cell wall biogenesis/degradation</keyword>
<organism evidence="8 9">
    <name type="scientific">Rippkaea orientalis (strain PCC 8801 / RF-1)</name>
    <name type="common">Cyanothece sp. (strain PCC 8801)</name>
    <dbReference type="NCBI Taxonomy" id="41431"/>
    <lineage>
        <taxon>Bacteria</taxon>
        <taxon>Bacillati</taxon>
        <taxon>Cyanobacteriota</taxon>
        <taxon>Cyanophyceae</taxon>
        <taxon>Oscillatoriophycideae</taxon>
        <taxon>Chroococcales</taxon>
        <taxon>Aphanothecaceae</taxon>
        <taxon>Rippkaea</taxon>
        <taxon>Rippkaea orientalis</taxon>
    </lineage>
</organism>
<evidence type="ECO:0000313" key="9">
    <source>
        <dbReference type="Proteomes" id="UP000008204"/>
    </source>
</evidence>
<dbReference type="Pfam" id="PF06725">
    <property type="entry name" value="3D"/>
    <property type="match status" value="1"/>
</dbReference>
<dbReference type="InterPro" id="IPR036908">
    <property type="entry name" value="RlpA-like_sf"/>
</dbReference>
<dbReference type="EMBL" id="CP001287">
    <property type="protein sequence ID" value="ACK65429.1"/>
    <property type="molecule type" value="Genomic_DNA"/>
</dbReference>
<dbReference type="AlphaFoldDB" id="B7K4G4"/>
<dbReference type="PANTHER" id="PTHR30124">
    <property type="entry name" value="MEMBRANE-BOUND LYTIC MUREIN TRANSGLYCOSYLASE A"/>
    <property type="match status" value="1"/>
</dbReference>
<keyword evidence="9" id="KW-1185">Reference proteome</keyword>
<evidence type="ECO:0000259" key="7">
    <source>
        <dbReference type="SMART" id="SM00925"/>
    </source>
</evidence>
<dbReference type="InterPro" id="IPR010611">
    <property type="entry name" value="3D_dom"/>
</dbReference>
<evidence type="ECO:0000256" key="2">
    <source>
        <dbReference type="ARBA" id="ARBA00012587"/>
    </source>
</evidence>
<dbReference type="Gene3D" id="2.40.40.10">
    <property type="entry name" value="RlpA-like domain"/>
    <property type="match status" value="2"/>
</dbReference>
<dbReference type="SMART" id="SM00925">
    <property type="entry name" value="MltA"/>
    <property type="match status" value="1"/>
</dbReference>
<dbReference type="InterPro" id="IPR005300">
    <property type="entry name" value="MltA_B"/>
</dbReference>
<accession>B7K4G4</accession>
<dbReference type="OrthoDB" id="9783686at2"/>
<dbReference type="GO" id="GO:0004553">
    <property type="term" value="F:hydrolase activity, hydrolyzing O-glycosyl compounds"/>
    <property type="evidence" value="ECO:0007669"/>
    <property type="project" value="InterPro"/>
</dbReference>
<dbReference type="PANTHER" id="PTHR30124:SF0">
    <property type="entry name" value="MEMBRANE-BOUND LYTIC MUREIN TRANSGLYCOSYLASE A"/>
    <property type="match status" value="1"/>
</dbReference>
<protein>
    <recommendedName>
        <fullName evidence="2">peptidoglycan lytic exotransglycosylase</fullName>
        <ecNumber evidence="2">4.2.2.n1</ecNumber>
    </recommendedName>
    <alternativeName>
        <fullName evidence="5">Murein hydrolase A</fullName>
    </alternativeName>
</protein>
<proteinExistence type="predicted"/>
<dbReference type="eggNOG" id="COG2821">
    <property type="taxonomic scope" value="Bacteria"/>
</dbReference>
<keyword evidence="3" id="KW-0456">Lyase</keyword>